<proteinExistence type="predicted"/>
<organism evidence="1 2">
    <name type="scientific">Pyricularia grisea</name>
    <name type="common">Crabgrass-specific blast fungus</name>
    <name type="synonym">Magnaporthe grisea</name>
    <dbReference type="NCBI Taxonomy" id="148305"/>
    <lineage>
        <taxon>Eukaryota</taxon>
        <taxon>Fungi</taxon>
        <taxon>Dikarya</taxon>
        <taxon>Ascomycota</taxon>
        <taxon>Pezizomycotina</taxon>
        <taxon>Sordariomycetes</taxon>
        <taxon>Sordariomycetidae</taxon>
        <taxon>Magnaporthales</taxon>
        <taxon>Pyriculariaceae</taxon>
        <taxon>Pyricularia</taxon>
    </lineage>
</organism>
<dbReference type="Proteomes" id="UP001059893">
    <property type="component" value="Unassembled WGS sequence"/>
</dbReference>
<keyword evidence="2" id="KW-1185">Reference proteome</keyword>
<evidence type="ECO:0000313" key="1">
    <source>
        <dbReference type="EMBL" id="KAI6295004.1"/>
    </source>
</evidence>
<sequence length="179" mass="19143">MYGYECIKAVQYPLLASRSTPQCTLRNTRKPTMGISQRSSARLVGDCALPSPVQPRTEDDPTGIATKCTERLPSVRLSPLPHTTTPILLIPVESPQRNGPATSMGINHLLEDPCIGLAAAANGRFKDSWDAMTRQTVDLDAEGPFFFIGHGAGSTHLKYMSTESLSPACVKGTAVASVS</sequence>
<comment type="caution">
    <text evidence="1">The sequence shown here is derived from an EMBL/GenBank/DDBJ whole genome shotgun (WGS) entry which is preliminary data.</text>
</comment>
<dbReference type="EMBL" id="JABSND010000179">
    <property type="protein sequence ID" value="KAI6295004.1"/>
    <property type="molecule type" value="Genomic_DNA"/>
</dbReference>
<reference evidence="1" key="1">
    <citation type="submission" date="2021-01" db="EMBL/GenBank/DDBJ databases">
        <title>Deciphering the adaptive evolutionary patterns associated with biogeogrpahic diversity in the finger millet blast pathogen Magnaporthe oryzae in Eastern Africa.</title>
        <authorList>
            <person name="Onyema G."/>
            <person name="Shittu T.A."/>
            <person name="Dodsworth S."/>
            <person name="Devilliers S."/>
            <person name="Muthumeenakshi S."/>
            <person name="Sreenivasaprasad S."/>
        </authorList>
    </citation>
    <scope>NUCLEOTIDE SEQUENCE</scope>
    <source>
        <strain evidence="1">D15/s37</strain>
    </source>
</reference>
<gene>
    <name evidence="1" type="ORF">MCOR33_008007</name>
</gene>
<protein>
    <submittedName>
        <fullName evidence="1">Uncharacterized protein</fullName>
    </submittedName>
</protein>
<name>A0ABQ8NCW0_PYRGI</name>
<evidence type="ECO:0000313" key="2">
    <source>
        <dbReference type="Proteomes" id="UP001059893"/>
    </source>
</evidence>
<accession>A0ABQ8NCW0</accession>